<dbReference type="AlphaFoldDB" id="A0A0R2PRJ1"/>
<dbReference type="SUPFAM" id="SSF55347">
    <property type="entry name" value="Glyceraldehyde-3-phosphate dehydrogenase-like, C-terminal domain"/>
    <property type="match status" value="1"/>
</dbReference>
<dbReference type="PANTHER" id="PTHR22604:SF105">
    <property type="entry name" value="TRANS-1,2-DIHYDROBENZENE-1,2-DIOL DEHYDROGENASE"/>
    <property type="match status" value="1"/>
</dbReference>
<accession>A0A0R2PRJ1</accession>
<dbReference type="Gene3D" id="3.30.360.10">
    <property type="entry name" value="Dihydrodipicolinate Reductase, domain 2"/>
    <property type="match status" value="1"/>
</dbReference>
<comment type="similarity">
    <text evidence="1">Belongs to the Gfo/Idh/MocA family.</text>
</comment>
<dbReference type="EMBL" id="LIAV01000108">
    <property type="protein sequence ID" value="KRO40470.1"/>
    <property type="molecule type" value="Genomic_DNA"/>
</dbReference>
<name>A0A0R2PRJ1_9GAMM</name>
<dbReference type="InterPro" id="IPR036291">
    <property type="entry name" value="NAD(P)-bd_dom_sf"/>
</dbReference>
<gene>
    <name evidence="5" type="ORF">ABR63_06905</name>
</gene>
<dbReference type="GO" id="GO:0000166">
    <property type="term" value="F:nucleotide binding"/>
    <property type="evidence" value="ECO:0007669"/>
    <property type="project" value="InterPro"/>
</dbReference>
<comment type="caution">
    <text evidence="5">The sequence shown here is derived from an EMBL/GenBank/DDBJ whole genome shotgun (WGS) entry which is preliminary data.</text>
</comment>
<dbReference type="InterPro" id="IPR023210">
    <property type="entry name" value="NADP_OxRdtase_dom"/>
</dbReference>
<dbReference type="CDD" id="cd19082">
    <property type="entry name" value="AKR_AKR10A1_2"/>
    <property type="match status" value="1"/>
</dbReference>
<dbReference type="SUPFAM" id="SSF51430">
    <property type="entry name" value="NAD(P)-linked oxidoreductase"/>
    <property type="match status" value="1"/>
</dbReference>
<dbReference type="InterPro" id="IPR036812">
    <property type="entry name" value="NAD(P)_OxRdtase_dom_sf"/>
</dbReference>
<reference evidence="6" key="1">
    <citation type="submission" date="2015-10" db="EMBL/GenBank/DDBJ databases">
        <title>Metagenome-Assembled Genomes uncover a global brackish microbiome.</title>
        <authorList>
            <person name="Hugerth L.W."/>
            <person name="Larsson J."/>
            <person name="Alneberg J."/>
            <person name="Lindh M.V."/>
            <person name="Legrand C."/>
            <person name="Pinhassi J."/>
            <person name="Andersson A."/>
        </authorList>
    </citation>
    <scope>NUCLEOTIDE SEQUENCE [LARGE SCALE GENOMIC DNA]</scope>
</reference>
<dbReference type="Gene3D" id="3.40.50.720">
    <property type="entry name" value="NAD(P)-binding Rossmann-like Domain"/>
    <property type="match status" value="1"/>
</dbReference>
<feature type="domain" description="Gfo/Idh/MocA-like oxidoreductase N-terminal" evidence="4">
    <location>
        <begin position="4"/>
        <end position="121"/>
    </location>
</feature>
<keyword evidence="2" id="KW-0560">Oxidoreductase</keyword>
<dbReference type="InterPro" id="IPR000683">
    <property type="entry name" value="Gfo/Idh/MocA-like_OxRdtase_N"/>
</dbReference>
<feature type="domain" description="NADP-dependent oxidoreductase" evidence="3">
    <location>
        <begin position="380"/>
        <end position="664"/>
    </location>
</feature>
<dbReference type="Gene3D" id="3.20.20.100">
    <property type="entry name" value="NADP-dependent oxidoreductase domain"/>
    <property type="match status" value="1"/>
</dbReference>
<dbReference type="GO" id="GO:0016491">
    <property type="term" value="F:oxidoreductase activity"/>
    <property type="evidence" value="ECO:0007669"/>
    <property type="project" value="UniProtKB-KW"/>
</dbReference>
<evidence type="ECO:0000256" key="1">
    <source>
        <dbReference type="ARBA" id="ARBA00010928"/>
    </source>
</evidence>
<protein>
    <submittedName>
        <fullName evidence="5">Oxidoreductase</fullName>
    </submittedName>
</protein>
<evidence type="ECO:0000259" key="4">
    <source>
        <dbReference type="Pfam" id="PF01408"/>
    </source>
</evidence>
<dbReference type="Pfam" id="PF01408">
    <property type="entry name" value="GFO_IDH_MocA"/>
    <property type="match status" value="1"/>
</dbReference>
<dbReference type="SUPFAM" id="SSF51735">
    <property type="entry name" value="NAD(P)-binding Rossmann-fold domains"/>
    <property type="match status" value="1"/>
</dbReference>
<dbReference type="Proteomes" id="UP000050874">
    <property type="component" value="Unassembled WGS sequence"/>
</dbReference>
<evidence type="ECO:0000259" key="3">
    <source>
        <dbReference type="Pfam" id="PF00248"/>
    </source>
</evidence>
<dbReference type="InterPro" id="IPR050984">
    <property type="entry name" value="Gfo/Idh/MocA_domain"/>
</dbReference>
<organism evidence="5 6">
    <name type="scientific">SAR86 cluster bacterium BACL1 MAG-120920-bin57</name>
    <dbReference type="NCBI Taxonomy" id="1655571"/>
    <lineage>
        <taxon>Bacteria</taxon>
        <taxon>Pseudomonadati</taxon>
        <taxon>Pseudomonadota</taxon>
        <taxon>Gammaproteobacteria</taxon>
        <taxon>SAR86 cluster</taxon>
    </lineage>
</organism>
<evidence type="ECO:0000313" key="5">
    <source>
        <dbReference type="EMBL" id="KRO40470.1"/>
    </source>
</evidence>
<evidence type="ECO:0000256" key="2">
    <source>
        <dbReference type="ARBA" id="ARBA00023002"/>
    </source>
</evidence>
<dbReference type="Pfam" id="PF00248">
    <property type="entry name" value="Aldo_ket_red"/>
    <property type="match status" value="1"/>
</dbReference>
<evidence type="ECO:0000313" key="6">
    <source>
        <dbReference type="Proteomes" id="UP000050874"/>
    </source>
</evidence>
<sequence length="667" mass="74985">MQKIKWGVIGPGSIATAFAHSIKHCQNSELTSVFGRNEGKTKVFAELFGIHPFSSLQDFIGSDEVDAVYVATPHSDHFVYALEAIKHKKHVLCEKPLTMNAHESMILLDLAQSSNVFLMEAYMYRTHPQTLNILNNLHLLTETNKKILIEGSFGFKADVPVDHRLRNPLLGGGAILDVGCYPLSMSKLIAGHLQGTAFAEPRSISATGRFDATGVDLQSDAHLIFSESIEAKISCAIDEELSNQLVIASGEVSITVPQPWHCGQFQGGQSSITIVNESGLVEEILCDDQIGLFTREIEHASSCILDQKIESRFISHTDTQSNMFWLDQWRQQLNIACPKNLIAHSPILESKAFLSQVPKLQNVTIPGLDKLASRLAFGCDNQTSEVHAFTMFDNFYGSGGRIFDTAYIYNNGMGDQYLGQWINSRRLENEVIVLGKAAHTPQCEPQYIRPQILESLERLQIPKLDIFCLHRDNPEVPVAEFIDALNELKHDGLIDLIGASNWGMDRFSEARNYAQKEEKEPFSVLSNNFSLAEMVEPVWPGCVGVNDAYMEYLIAEEILLFPWSSQARGFFIKKKEVMSNEHFANPTLDEEMRVWHYEKNLKRRERCFELARQKNVEPIQIALAYVLHQSQLIFPLIGPRTIFETNSSIQSSQIKLTAQELLELAQA</sequence>
<dbReference type="PANTHER" id="PTHR22604">
    <property type="entry name" value="OXIDOREDUCTASES"/>
    <property type="match status" value="1"/>
</dbReference>
<proteinExistence type="inferred from homology"/>